<feature type="domain" description="Reverse transcriptase zinc-binding" evidence="1">
    <location>
        <begin position="200"/>
        <end position="287"/>
    </location>
</feature>
<dbReference type="PANTHER" id="PTHR33116:SF86">
    <property type="entry name" value="REVERSE TRANSCRIPTASE DOMAIN-CONTAINING PROTEIN"/>
    <property type="match status" value="1"/>
</dbReference>
<dbReference type="InterPro" id="IPR026960">
    <property type="entry name" value="RVT-Znf"/>
</dbReference>
<dbReference type="Pfam" id="PF13966">
    <property type="entry name" value="zf-RVT"/>
    <property type="match status" value="1"/>
</dbReference>
<name>A0AAW2KCM8_SESRA</name>
<gene>
    <name evidence="2" type="ORF">Sradi_6217100</name>
</gene>
<evidence type="ECO:0000259" key="1">
    <source>
        <dbReference type="Pfam" id="PF13966"/>
    </source>
</evidence>
<sequence>MGREDLARILGIRVEAKHDKYLGMPVVVGRSKREVFLNLKDKVWARLQSWKYKNLSQAGKAILIKSVIQSMPTFVMSCFLIPNSICHEIEECSFTWRSILTACAAILLCYRWQIGDGKTVRVWSDRWIPRPSSFQVTTAPNLLPLDATINTLFGEEGEAWNESLVRELFRPDDVKLILNIPLLSGRPDTLRCHYEKHGRFSVHRAYQLLFQKGGSMVSSSSDSPSWNFSWRAEVRLFAWKLCGDALPSATRLARGGFSTEMGCVWCGENGEDLLHVLLRCHYSRLVWALSDLPSRVLACEHSSPDLWLRDHHRQLEQVGFCRALLICWFLWWARNKFILENISLPADELLDGVLGYEACLQKRFLGAEGREASRQARHRRGFSSGTPLERLLVRHAIGFLDL</sequence>
<comment type="caution">
    <text evidence="2">The sequence shown here is derived from an EMBL/GenBank/DDBJ whole genome shotgun (WGS) entry which is preliminary data.</text>
</comment>
<reference evidence="2" key="2">
    <citation type="journal article" date="2024" name="Plant">
        <title>Genomic evolution and insights into agronomic trait innovations of Sesamum species.</title>
        <authorList>
            <person name="Miao H."/>
            <person name="Wang L."/>
            <person name="Qu L."/>
            <person name="Liu H."/>
            <person name="Sun Y."/>
            <person name="Le M."/>
            <person name="Wang Q."/>
            <person name="Wei S."/>
            <person name="Zheng Y."/>
            <person name="Lin W."/>
            <person name="Duan Y."/>
            <person name="Cao H."/>
            <person name="Xiong S."/>
            <person name="Wang X."/>
            <person name="Wei L."/>
            <person name="Li C."/>
            <person name="Ma Q."/>
            <person name="Ju M."/>
            <person name="Zhao R."/>
            <person name="Li G."/>
            <person name="Mu C."/>
            <person name="Tian Q."/>
            <person name="Mei H."/>
            <person name="Zhang T."/>
            <person name="Gao T."/>
            <person name="Zhang H."/>
        </authorList>
    </citation>
    <scope>NUCLEOTIDE SEQUENCE</scope>
    <source>
        <strain evidence="2">G02</strain>
    </source>
</reference>
<reference evidence="2" key="1">
    <citation type="submission" date="2020-06" db="EMBL/GenBank/DDBJ databases">
        <authorList>
            <person name="Li T."/>
            <person name="Hu X."/>
            <person name="Zhang T."/>
            <person name="Song X."/>
            <person name="Zhang H."/>
            <person name="Dai N."/>
            <person name="Sheng W."/>
            <person name="Hou X."/>
            <person name="Wei L."/>
        </authorList>
    </citation>
    <scope>NUCLEOTIDE SEQUENCE</scope>
    <source>
        <strain evidence="2">G02</strain>
        <tissue evidence="2">Leaf</tissue>
    </source>
</reference>
<dbReference type="PANTHER" id="PTHR33116">
    <property type="entry name" value="REVERSE TRANSCRIPTASE ZINC-BINDING DOMAIN-CONTAINING PROTEIN-RELATED-RELATED"/>
    <property type="match status" value="1"/>
</dbReference>
<proteinExistence type="predicted"/>
<dbReference type="AlphaFoldDB" id="A0AAW2KCM8"/>
<organism evidence="2">
    <name type="scientific">Sesamum radiatum</name>
    <name type="common">Black benniseed</name>
    <dbReference type="NCBI Taxonomy" id="300843"/>
    <lineage>
        <taxon>Eukaryota</taxon>
        <taxon>Viridiplantae</taxon>
        <taxon>Streptophyta</taxon>
        <taxon>Embryophyta</taxon>
        <taxon>Tracheophyta</taxon>
        <taxon>Spermatophyta</taxon>
        <taxon>Magnoliopsida</taxon>
        <taxon>eudicotyledons</taxon>
        <taxon>Gunneridae</taxon>
        <taxon>Pentapetalae</taxon>
        <taxon>asterids</taxon>
        <taxon>lamiids</taxon>
        <taxon>Lamiales</taxon>
        <taxon>Pedaliaceae</taxon>
        <taxon>Sesamum</taxon>
    </lineage>
</organism>
<protein>
    <recommendedName>
        <fullName evidence="1">Reverse transcriptase zinc-binding domain-containing protein</fullName>
    </recommendedName>
</protein>
<accession>A0AAW2KCM8</accession>
<dbReference type="EMBL" id="JACGWJ010000029">
    <property type="protein sequence ID" value="KAL0303490.1"/>
    <property type="molecule type" value="Genomic_DNA"/>
</dbReference>
<evidence type="ECO:0000313" key="2">
    <source>
        <dbReference type="EMBL" id="KAL0303490.1"/>
    </source>
</evidence>